<feature type="domain" description="SHSP" evidence="4">
    <location>
        <begin position="95"/>
        <end position="216"/>
    </location>
</feature>
<dbReference type="EMBL" id="JAJJMB010005553">
    <property type="protein sequence ID" value="KAI3938231.1"/>
    <property type="molecule type" value="Genomic_DNA"/>
</dbReference>
<dbReference type="InterPro" id="IPR044587">
    <property type="entry name" value="HSP21-like"/>
</dbReference>
<organism evidence="5 6">
    <name type="scientific">Papaver atlanticum</name>
    <dbReference type="NCBI Taxonomy" id="357466"/>
    <lineage>
        <taxon>Eukaryota</taxon>
        <taxon>Viridiplantae</taxon>
        <taxon>Streptophyta</taxon>
        <taxon>Embryophyta</taxon>
        <taxon>Tracheophyta</taxon>
        <taxon>Spermatophyta</taxon>
        <taxon>Magnoliopsida</taxon>
        <taxon>Ranunculales</taxon>
        <taxon>Papaveraceae</taxon>
        <taxon>Papaveroideae</taxon>
        <taxon>Papaver</taxon>
    </lineage>
</organism>
<dbReference type="InterPro" id="IPR002068">
    <property type="entry name" value="A-crystallin/Hsp20_dom"/>
</dbReference>
<dbReference type="PANTHER" id="PTHR46733:SF4">
    <property type="entry name" value="HEAT SHOCK PROTEIN 21, CHLOROPLASTIC"/>
    <property type="match status" value="1"/>
</dbReference>
<keyword evidence="6" id="KW-1185">Reference proteome</keyword>
<gene>
    <name evidence="5" type="ORF">MKW98_031179</name>
</gene>
<dbReference type="Proteomes" id="UP001202328">
    <property type="component" value="Unassembled WGS sequence"/>
</dbReference>
<protein>
    <recommendedName>
        <fullName evidence="4">SHSP domain-containing protein</fullName>
    </recommendedName>
</protein>
<proteinExistence type="inferred from homology"/>
<dbReference type="SUPFAM" id="SSF49764">
    <property type="entry name" value="HSP20-like chaperones"/>
    <property type="match status" value="1"/>
</dbReference>
<dbReference type="Pfam" id="PF00011">
    <property type="entry name" value="HSP20"/>
    <property type="match status" value="1"/>
</dbReference>
<evidence type="ECO:0000313" key="5">
    <source>
        <dbReference type="EMBL" id="KAI3938231.1"/>
    </source>
</evidence>
<comment type="caution">
    <text evidence="5">The sequence shown here is derived from an EMBL/GenBank/DDBJ whole genome shotgun (WGS) entry which is preliminary data.</text>
</comment>
<evidence type="ECO:0000313" key="6">
    <source>
        <dbReference type="Proteomes" id="UP001202328"/>
    </source>
</evidence>
<reference evidence="5" key="1">
    <citation type="submission" date="2022-04" db="EMBL/GenBank/DDBJ databases">
        <title>A functionally conserved STORR gene fusion in Papaver species that diverged 16.8 million years ago.</title>
        <authorList>
            <person name="Catania T."/>
        </authorList>
    </citation>
    <scope>NUCLEOTIDE SEQUENCE</scope>
    <source>
        <strain evidence="5">S-188037</strain>
    </source>
</reference>
<evidence type="ECO:0000256" key="3">
    <source>
        <dbReference type="RuleBase" id="RU003616"/>
    </source>
</evidence>
<dbReference type="InterPro" id="IPR008978">
    <property type="entry name" value="HSP20-like_chaperone"/>
</dbReference>
<dbReference type="AlphaFoldDB" id="A0AAD4T305"/>
<name>A0AAD4T305_9MAGN</name>
<dbReference type="Gene3D" id="2.60.40.790">
    <property type="match status" value="1"/>
</dbReference>
<sequence>MAFIFMAMSKNPAPTTVVSSNTLKNKLGLLKNHNPKHSAASFVPICSSCSFPLNMMKTKKGSQTCDALRPSFTTDLLGSDIFDYDMEEVKLYDKEEKDVTMKRWSAKELKEGIELKINLPGFRKDDIKVSVEGTSLVITTLLGKEEDDVLIVGPDVNEDDMKTFISFGLDLDFLNLQELKAEMKNGLLKISIPKKQGRTRYLGGIGRRLRPRIKGAPKKKSRYIYAIVNGRS</sequence>
<comment type="similarity">
    <text evidence="2 3">Belongs to the small heat shock protein (HSP20) family.</text>
</comment>
<evidence type="ECO:0000256" key="1">
    <source>
        <dbReference type="ARBA" id="ARBA00023016"/>
    </source>
</evidence>
<dbReference type="PROSITE" id="PS01031">
    <property type="entry name" value="SHSP"/>
    <property type="match status" value="1"/>
</dbReference>
<dbReference type="PANTHER" id="PTHR46733">
    <property type="entry name" value="26.5 KDA HEAT SHOCK PROTEIN, MITOCHONDRIAL"/>
    <property type="match status" value="1"/>
</dbReference>
<keyword evidence="1" id="KW-0346">Stress response</keyword>
<accession>A0AAD4T305</accession>
<dbReference type="GO" id="GO:0009408">
    <property type="term" value="P:response to heat"/>
    <property type="evidence" value="ECO:0007669"/>
    <property type="project" value="InterPro"/>
</dbReference>
<dbReference type="CDD" id="cd06464">
    <property type="entry name" value="ACD_sHsps-like"/>
    <property type="match status" value="1"/>
</dbReference>
<evidence type="ECO:0000259" key="4">
    <source>
        <dbReference type="PROSITE" id="PS01031"/>
    </source>
</evidence>
<evidence type="ECO:0000256" key="2">
    <source>
        <dbReference type="PROSITE-ProRule" id="PRU00285"/>
    </source>
</evidence>